<organism evidence="1">
    <name type="scientific">hydrothermal vent metagenome</name>
    <dbReference type="NCBI Taxonomy" id="652676"/>
    <lineage>
        <taxon>unclassified sequences</taxon>
        <taxon>metagenomes</taxon>
        <taxon>ecological metagenomes</taxon>
    </lineage>
</organism>
<dbReference type="AlphaFoldDB" id="A0A3B0TXT5"/>
<proteinExistence type="predicted"/>
<name>A0A3B0TXT5_9ZZZZ</name>
<gene>
    <name evidence="1" type="ORF">MNBD_BACTEROID01-1943</name>
</gene>
<protein>
    <recommendedName>
        <fullName evidence="2">Transposase InsH N-terminal domain-containing protein</fullName>
    </recommendedName>
</protein>
<evidence type="ECO:0000313" key="1">
    <source>
        <dbReference type="EMBL" id="VAW22818.1"/>
    </source>
</evidence>
<evidence type="ECO:0008006" key="2">
    <source>
        <dbReference type="Google" id="ProtNLM"/>
    </source>
</evidence>
<dbReference type="EMBL" id="UOEP01000179">
    <property type="protein sequence ID" value="VAW22818.1"/>
    <property type="molecule type" value="Genomic_DNA"/>
</dbReference>
<accession>A0A3B0TXT5</accession>
<reference evidence="1" key="1">
    <citation type="submission" date="2018-06" db="EMBL/GenBank/DDBJ databases">
        <authorList>
            <person name="Zhirakovskaya E."/>
        </authorList>
    </citation>
    <scope>NUCLEOTIDE SEQUENCE</scope>
</reference>
<sequence length="54" mass="6207">MQFFVGLEGFNSHSVFDPSLFVDIRKRVGTEIFDAFNVELIKSVSEQEAKNRNL</sequence>